<sequence length="392" mass="42971">MNSDSAKPDAINSEVPTSESVTYEVDIEVNNSHSSEVNTDDAINSAVPTSESHIVRGVDIKVNNSHAGEVNTDATDQVESSSIRSNVELNPVITYSQDHATAENMATPPPLSESHILNLMAEGSILSDLTDEDLNYQLQKAEQNTQVQLKTQGERLLLILPTESQVPPSEFSWWEIWQQMKQRLNASDRLRKPNTALHLVAKDRLLDNRQLQDLAETLNTYQIQLKCVATSRRQTAIAACTLGYSVEQIPLETSLTADFQTTPAPLADALYLQMTVRSGVEIRHGGTVIILGDINPSGIIIADGDILVWGRLRGVAHAGASGNRESLIMALQMEPTQLRIADAVARSPEKSPTNFLPEVAHITTAGIRIVKAADFSRSQLNNRTRLITENLI</sequence>
<organism evidence="8 9">
    <name type="scientific">Dolichospermum planctonicum CS-1226</name>
    <dbReference type="NCBI Taxonomy" id="3021751"/>
    <lineage>
        <taxon>Bacteria</taxon>
        <taxon>Bacillati</taxon>
        <taxon>Cyanobacteriota</taxon>
        <taxon>Cyanophyceae</taxon>
        <taxon>Nostocales</taxon>
        <taxon>Aphanizomenonaceae</taxon>
        <taxon>Dolichospermum</taxon>
        <taxon>Dolichospermum planctonicum</taxon>
    </lineage>
</organism>
<evidence type="ECO:0000259" key="7">
    <source>
        <dbReference type="Pfam" id="PF03775"/>
    </source>
</evidence>
<dbReference type="HAMAP" id="MF_00267">
    <property type="entry name" value="MinC"/>
    <property type="match status" value="1"/>
</dbReference>
<evidence type="ECO:0000256" key="6">
    <source>
        <dbReference type="SAM" id="MobiDB-lite"/>
    </source>
</evidence>
<evidence type="ECO:0000256" key="5">
    <source>
        <dbReference type="HAMAP-Rule" id="MF_00267"/>
    </source>
</evidence>
<evidence type="ECO:0000313" key="9">
    <source>
        <dbReference type="Proteomes" id="UP001211249"/>
    </source>
</evidence>
<dbReference type="EMBL" id="JAQMUC010000004">
    <property type="protein sequence ID" value="MDB9534300.1"/>
    <property type="molecule type" value="Genomic_DNA"/>
</dbReference>
<dbReference type="Proteomes" id="UP001211249">
    <property type="component" value="Unassembled WGS sequence"/>
</dbReference>
<evidence type="ECO:0000313" key="8">
    <source>
        <dbReference type="EMBL" id="MDB9534300.1"/>
    </source>
</evidence>
<name>A0ABT5AAH5_9CYAN</name>
<keyword evidence="9" id="KW-1185">Reference proteome</keyword>
<feature type="domain" description="Septum formation inhibitor MinC C-terminal" evidence="7">
    <location>
        <begin position="273"/>
        <end position="366"/>
    </location>
</feature>
<comment type="function">
    <text evidence="5">Cell division inhibitor that blocks the formation of polar Z ring septums. Rapidly oscillates between the poles of the cell to destabilize FtsZ filaments that have formed before they mature into polar Z rings. Prevents FtsZ polymerization.</text>
</comment>
<comment type="caution">
    <text evidence="8">The sequence shown here is derived from an EMBL/GenBank/DDBJ whole genome shotgun (WGS) entry which is preliminary data.</text>
</comment>
<dbReference type="PANTHER" id="PTHR34108:SF1">
    <property type="entry name" value="SEPTUM SITE-DETERMINING PROTEIN MINC"/>
    <property type="match status" value="1"/>
</dbReference>
<gene>
    <name evidence="5 8" type="primary">minC</name>
    <name evidence="8" type="ORF">PN451_00305</name>
</gene>
<comment type="similarity">
    <text evidence="5">Belongs to the MinC family.</text>
</comment>
<comment type="subunit">
    <text evidence="4 5">Interacts with MinD and FtsZ.</text>
</comment>
<dbReference type="InterPro" id="IPR013033">
    <property type="entry name" value="MinC"/>
</dbReference>
<dbReference type="NCBIfam" id="NF001778">
    <property type="entry name" value="PRK00513.2-4"/>
    <property type="match status" value="1"/>
</dbReference>
<evidence type="ECO:0000256" key="4">
    <source>
        <dbReference type="ARBA" id="ARBA00046874"/>
    </source>
</evidence>
<dbReference type="Pfam" id="PF03775">
    <property type="entry name" value="MinC_C"/>
    <property type="match status" value="1"/>
</dbReference>
<accession>A0ABT5AAH5</accession>
<keyword evidence="3 5" id="KW-0131">Cell cycle</keyword>
<dbReference type="SUPFAM" id="SSF63848">
    <property type="entry name" value="Cell-division inhibitor MinC, C-terminal domain"/>
    <property type="match status" value="1"/>
</dbReference>
<dbReference type="InterPro" id="IPR016098">
    <property type="entry name" value="CAP/MinC_C"/>
</dbReference>
<dbReference type="InterPro" id="IPR005526">
    <property type="entry name" value="Septum_form_inhib_MinC_C"/>
</dbReference>
<dbReference type="InterPro" id="IPR036145">
    <property type="entry name" value="MinC_C_sf"/>
</dbReference>
<feature type="region of interest" description="Disordered" evidence="6">
    <location>
        <begin position="1"/>
        <end position="20"/>
    </location>
</feature>
<evidence type="ECO:0000256" key="1">
    <source>
        <dbReference type="ARBA" id="ARBA00022618"/>
    </source>
</evidence>
<proteinExistence type="inferred from homology"/>
<keyword evidence="2 5" id="KW-0717">Septation</keyword>
<evidence type="ECO:0000256" key="3">
    <source>
        <dbReference type="ARBA" id="ARBA00023306"/>
    </source>
</evidence>
<dbReference type="RefSeq" id="WP_271794403.1">
    <property type="nucleotide sequence ID" value="NZ_JAQMUC010000004.1"/>
</dbReference>
<dbReference type="PANTHER" id="PTHR34108">
    <property type="entry name" value="SEPTUM SITE-DETERMINING PROTEIN MINC"/>
    <property type="match status" value="1"/>
</dbReference>
<protein>
    <recommendedName>
        <fullName evidence="5">Probable septum site-determining protein MinC</fullName>
    </recommendedName>
</protein>
<dbReference type="Gene3D" id="2.160.20.70">
    <property type="match status" value="1"/>
</dbReference>
<reference evidence="8 9" key="1">
    <citation type="submission" date="2023-01" db="EMBL/GenBank/DDBJ databases">
        <title>Genomes from the Australian National Cyanobacteria Reference Collection.</title>
        <authorList>
            <person name="Willis A."/>
            <person name="Lee E.M.F."/>
        </authorList>
    </citation>
    <scope>NUCLEOTIDE SEQUENCE [LARGE SCALE GENOMIC DNA]</scope>
    <source>
        <strain evidence="8 9">CS-1226</strain>
    </source>
</reference>
<evidence type="ECO:0000256" key="2">
    <source>
        <dbReference type="ARBA" id="ARBA00023210"/>
    </source>
</evidence>
<keyword evidence="1 5" id="KW-0132">Cell division</keyword>